<dbReference type="Proteomes" id="UP000319213">
    <property type="component" value="Unassembled WGS sequence"/>
</dbReference>
<dbReference type="Pfam" id="PF01128">
    <property type="entry name" value="IspD"/>
    <property type="match status" value="1"/>
</dbReference>
<feature type="site" description="Positions MEP for the nucleophilic attack" evidence="3">
    <location>
        <position position="234"/>
    </location>
</feature>
<dbReference type="CDD" id="cd02516">
    <property type="entry name" value="CDP-ME_synthetase"/>
    <property type="match status" value="1"/>
</dbReference>
<keyword evidence="2 3" id="KW-0548">Nucleotidyltransferase</keyword>
<dbReference type="RefSeq" id="WP_229789023.1">
    <property type="nucleotide sequence ID" value="NZ_BMPV01000005.1"/>
</dbReference>
<dbReference type="UniPathway" id="UPA00056">
    <property type="reaction ID" value="UER00093"/>
</dbReference>
<dbReference type="SUPFAM" id="SSF53448">
    <property type="entry name" value="Nucleotide-diphospho-sugar transferases"/>
    <property type="match status" value="1"/>
</dbReference>
<dbReference type="Pfam" id="PF13561">
    <property type="entry name" value="adh_short_C2"/>
    <property type="match status" value="1"/>
</dbReference>
<evidence type="ECO:0000256" key="2">
    <source>
        <dbReference type="ARBA" id="ARBA00022695"/>
    </source>
</evidence>
<evidence type="ECO:0000313" key="5">
    <source>
        <dbReference type="Proteomes" id="UP000319213"/>
    </source>
</evidence>
<dbReference type="EMBL" id="VFPQ01000001">
    <property type="protein sequence ID" value="TQM76875.1"/>
    <property type="molecule type" value="Genomic_DNA"/>
</dbReference>
<comment type="similarity">
    <text evidence="3">Belongs to the IspD/TarI cytidylyltransferase family. IspD subfamily.</text>
</comment>
<dbReference type="InterPro" id="IPR029044">
    <property type="entry name" value="Nucleotide-diphossugar_trans"/>
</dbReference>
<dbReference type="GO" id="GO:0019288">
    <property type="term" value="P:isopentenyl diphosphate biosynthetic process, methylerythritol 4-phosphate pathway"/>
    <property type="evidence" value="ECO:0007669"/>
    <property type="project" value="UniProtKB-UniRule"/>
</dbReference>
<dbReference type="InterPro" id="IPR036291">
    <property type="entry name" value="NAD(P)-bd_dom_sf"/>
</dbReference>
<feature type="site" description="Positions MEP for the nucleophilic attack" evidence="3">
    <location>
        <position position="172"/>
    </location>
</feature>
<dbReference type="HAMAP" id="MF_00108">
    <property type="entry name" value="IspD"/>
    <property type="match status" value="1"/>
</dbReference>
<dbReference type="PANTHER" id="PTHR32125:SF4">
    <property type="entry name" value="2-C-METHYL-D-ERYTHRITOL 4-PHOSPHATE CYTIDYLYLTRANSFERASE, CHLOROPLASTIC"/>
    <property type="match status" value="1"/>
</dbReference>
<sequence length="474" mass="48395">MQSDGHPRQARRSRALPVVAVVLAGGVGQRMGAPVPKQLLTVAGRTILEHSVAAFEAVPEIDEIVVLMAPGHVAEAERIVARGGFRKVTAVVEGGASRTESTWRALAALGERECDVLLHDAVRPLVDAEVIRACVAALEHCEALEVAIPSADTIVRVTGGPGGEIVADVPDRATLRRTQTPQGFRLSVIREAYRRAFADPGFAERPATDDCGVVLRYLPEVPIHVVPGAEHNLKITHPVDVAIAERLFELTGRAAAPLPDPAAGRAAFAGRTVVVFGDGRGAAAAIADRLAGYGAAVHRYGTADGPRPGDARAVDEALATVLATAAEKSGRVDHVVCAVDPPPAGRLEQAAPEAIAAALGGGCAGPAQVARAALPYLRESRGQLLLCVWPPEPDEAGSALHAPVRAAVAALAGALAKEWAGHEIRVNCVDPATANGGGAGGMTGAAAVSALAETALAVLASGRTGAVLGVRAAG</sequence>
<dbReference type="Gene3D" id="3.40.50.720">
    <property type="entry name" value="NAD(P)-binding Rossmann-like Domain"/>
    <property type="match status" value="1"/>
</dbReference>
<comment type="function">
    <text evidence="3">Catalyzes the formation of 4-diphosphocytidyl-2-C-methyl-D-erythritol from CTP and 2-C-methyl-D-erythritol 4-phosphate (MEP).</text>
</comment>
<dbReference type="EC" id="2.7.7.60" evidence="3"/>
<reference evidence="4 5" key="1">
    <citation type="submission" date="2019-06" db="EMBL/GenBank/DDBJ databases">
        <title>Sequencing the genomes of 1000 actinobacteria strains.</title>
        <authorList>
            <person name="Klenk H.-P."/>
        </authorList>
    </citation>
    <scope>NUCLEOTIDE SEQUENCE [LARGE SCALE GENOMIC DNA]</scope>
    <source>
        <strain evidence="4 5">DSM 43186</strain>
    </source>
</reference>
<keyword evidence="1 3" id="KW-0808">Transferase</keyword>
<dbReference type="InterPro" id="IPR002347">
    <property type="entry name" value="SDR_fam"/>
</dbReference>
<comment type="pathway">
    <text evidence="3">Isoprenoid biosynthesis; isopentenyl diphosphate biosynthesis via DXP pathway; isopentenyl diphosphate from 1-deoxy-D-xylulose 5-phosphate: step 2/6.</text>
</comment>
<dbReference type="InterPro" id="IPR050088">
    <property type="entry name" value="IspD/TarI_cytidylyltransf_bact"/>
</dbReference>
<dbReference type="Gene3D" id="3.90.550.10">
    <property type="entry name" value="Spore Coat Polysaccharide Biosynthesis Protein SpsA, Chain A"/>
    <property type="match status" value="1"/>
</dbReference>
<organism evidence="4 5">
    <name type="scientific">Thermopolyspora flexuosa</name>
    <dbReference type="NCBI Taxonomy" id="103836"/>
    <lineage>
        <taxon>Bacteria</taxon>
        <taxon>Bacillati</taxon>
        <taxon>Actinomycetota</taxon>
        <taxon>Actinomycetes</taxon>
        <taxon>Streptosporangiales</taxon>
        <taxon>Streptosporangiaceae</taxon>
        <taxon>Thermopolyspora</taxon>
    </lineage>
</organism>
<keyword evidence="3" id="KW-0414">Isoprene biosynthesis</keyword>
<accession>A0A543J218</accession>
<dbReference type="InterPro" id="IPR001228">
    <property type="entry name" value="IspD"/>
</dbReference>
<comment type="catalytic activity">
    <reaction evidence="3">
        <text>2-C-methyl-D-erythritol 4-phosphate + CTP + H(+) = 4-CDP-2-C-methyl-D-erythritol + diphosphate</text>
        <dbReference type="Rhea" id="RHEA:13429"/>
        <dbReference type="ChEBI" id="CHEBI:15378"/>
        <dbReference type="ChEBI" id="CHEBI:33019"/>
        <dbReference type="ChEBI" id="CHEBI:37563"/>
        <dbReference type="ChEBI" id="CHEBI:57823"/>
        <dbReference type="ChEBI" id="CHEBI:58262"/>
        <dbReference type="EC" id="2.7.7.60"/>
    </reaction>
</comment>
<evidence type="ECO:0000256" key="1">
    <source>
        <dbReference type="ARBA" id="ARBA00022679"/>
    </source>
</evidence>
<dbReference type="PANTHER" id="PTHR32125">
    <property type="entry name" value="2-C-METHYL-D-ERYTHRITOL 4-PHOSPHATE CYTIDYLYLTRANSFERASE, CHLOROPLASTIC"/>
    <property type="match status" value="1"/>
</dbReference>
<gene>
    <name evidence="3" type="primary">ispD</name>
    <name evidence="4" type="ORF">FHX40_3626</name>
</gene>
<dbReference type="AlphaFoldDB" id="A0A543J218"/>
<protein>
    <recommendedName>
        <fullName evidence="3">2-C-methyl-D-erythritol 4-phosphate cytidylyltransferase</fullName>
        <ecNumber evidence="3">2.7.7.60</ecNumber>
    </recommendedName>
    <alternativeName>
        <fullName evidence="3">4-diphosphocytidyl-2C-methyl-D-erythritol synthase</fullName>
    </alternativeName>
    <alternativeName>
        <fullName evidence="3">MEP cytidylyltransferase</fullName>
        <shortName evidence="3">MCT</shortName>
    </alternativeName>
</protein>
<feature type="site" description="Transition state stabilizer" evidence="3">
    <location>
        <position position="30"/>
    </location>
</feature>
<dbReference type="GO" id="GO:0050518">
    <property type="term" value="F:2-C-methyl-D-erythritol 4-phosphate cytidylyltransferase activity"/>
    <property type="evidence" value="ECO:0007669"/>
    <property type="project" value="UniProtKB-UniRule"/>
</dbReference>
<comment type="caution">
    <text evidence="4">The sequence shown here is derived from an EMBL/GenBank/DDBJ whole genome shotgun (WGS) entry which is preliminary data.</text>
</comment>
<evidence type="ECO:0000313" key="4">
    <source>
        <dbReference type="EMBL" id="TQM76875.1"/>
    </source>
</evidence>
<name>A0A543J218_9ACTN</name>
<dbReference type="InterPro" id="IPR034683">
    <property type="entry name" value="IspD/TarI"/>
</dbReference>
<dbReference type="SUPFAM" id="SSF51735">
    <property type="entry name" value="NAD(P)-binding Rossmann-fold domains"/>
    <property type="match status" value="1"/>
</dbReference>
<keyword evidence="5" id="KW-1185">Reference proteome</keyword>
<proteinExistence type="inferred from homology"/>
<evidence type="ECO:0000256" key="3">
    <source>
        <dbReference type="HAMAP-Rule" id="MF_00108"/>
    </source>
</evidence>
<feature type="site" description="Transition state stabilizer" evidence="3">
    <location>
        <position position="37"/>
    </location>
</feature>
<dbReference type="FunFam" id="3.90.550.10:FF:000003">
    <property type="entry name" value="2-C-methyl-D-erythritol 4-phosphate cytidylyltransferase"/>
    <property type="match status" value="1"/>
</dbReference>